<evidence type="ECO:0000256" key="7">
    <source>
        <dbReference type="ARBA" id="ARBA00022968"/>
    </source>
</evidence>
<sequence>MSRLMLGRTLERICKAVLLLCLVHFLIMMILYFDVYSQRFDIFSRFNNGRGANGSRGPHHYYNFSRPNTTFASYVATADHLLPSAKPEANQTPPTPKPLPPCPEIPLGLVAIIIPFRNRDNHLKYWLHYLHPILRRQKIDYGIFIINQVYFYFRLPYAGYFGGVSGLSKKQFLKINGFPNEYWGWGGEDDDIYNRITLNGMKVSRPDVRIGRYRMIKHERDKHNEPNPQRFNKIQNTKTTMRKDGISSLLYRVVSVKKHPLYTNISVEIGKPPPRPVKG</sequence>
<comment type="subcellular location">
    <subcellularLocation>
        <location evidence="1">Golgi apparatus membrane</location>
        <topology evidence="1">Single-pass type II membrane protein</topology>
    </subcellularLocation>
</comment>
<gene>
    <name evidence="15" type="ORF">IRJ41_016269</name>
</gene>
<keyword evidence="4" id="KW-0328">Glycosyltransferase</keyword>
<evidence type="ECO:0000256" key="10">
    <source>
        <dbReference type="ARBA" id="ARBA00023180"/>
    </source>
</evidence>
<evidence type="ECO:0000256" key="6">
    <source>
        <dbReference type="ARBA" id="ARBA00022692"/>
    </source>
</evidence>
<comment type="pathway">
    <text evidence="2">Protein modification; protein glycosylation.</text>
</comment>
<dbReference type="Pfam" id="PF13733">
    <property type="entry name" value="Glyco_transf_7N"/>
    <property type="match status" value="1"/>
</dbReference>
<evidence type="ECO:0000256" key="5">
    <source>
        <dbReference type="ARBA" id="ARBA00022679"/>
    </source>
</evidence>
<evidence type="ECO:0000256" key="4">
    <source>
        <dbReference type="ARBA" id="ARBA00022676"/>
    </source>
</evidence>
<dbReference type="Gene3D" id="3.90.550.10">
    <property type="entry name" value="Spore Coat Polysaccharide Biosynthesis Protein SpsA, Chain A"/>
    <property type="match status" value="2"/>
</dbReference>
<keyword evidence="6 12" id="KW-0812">Transmembrane</keyword>
<keyword evidence="10" id="KW-0325">Glycoprotein</keyword>
<evidence type="ECO:0000256" key="2">
    <source>
        <dbReference type="ARBA" id="ARBA00004922"/>
    </source>
</evidence>
<dbReference type="PRINTS" id="PR02050">
    <property type="entry name" value="B14GALTRFASE"/>
</dbReference>
<proteinExistence type="inferred from homology"/>
<accession>A0A9W7WWR7</accession>
<organism evidence="15 16">
    <name type="scientific">Triplophysa rosa</name>
    <name type="common">Cave loach</name>
    <dbReference type="NCBI Taxonomy" id="992332"/>
    <lineage>
        <taxon>Eukaryota</taxon>
        <taxon>Metazoa</taxon>
        <taxon>Chordata</taxon>
        <taxon>Craniata</taxon>
        <taxon>Vertebrata</taxon>
        <taxon>Euteleostomi</taxon>
        <taxon>Actinopterygii</taxon>
        <taxon>Neopterygii</taxon>
        <taxon>Teleostei</taxon>
        <taxon>Ostariophysi</taxon>
        <taxon>Cypriniformes</taxon>
        <taxon>Nemacheilidae</taxon>
        <taxon>Triplophysa</taxon>
    </lineage>
</organism>
<evidence type="ECO:0000256" key="11">
    <source>
        <dbReference type="ARBA" id="ARBA00023211"/>
    </source>
</evidence>
<feature type="domain" description="Galactosyltransferase N-terminal" evidence="14">
    <location>
        <begin position="109"/>
        <end position="149"/>
    </location>
</feature>
<name>A0A9W7WWR7_TRIRA</name>
<keyword evidence="16" id="KW-1185">Reference proteome</keyword>
<evidence type="ECO:0000313" key="16">
    <source>
        <dbReference type="Proteomes" id="UP001059041"/>
    </source>
</evidence>
<keyword evidence="7" id="KW-0735">Signal-anchor</keyword>
<dbReference type="SUPFAM" id="SSF53448">
    <property type="entry name" value="Nucleotide-diphospho-sugar transferases"/>
    <property type="match status" value="1"/>
</dbReference>
<dbReference type="GO" id="GO:0000139">
    <property type="term" value="C:Golgi membrane"/>
    <property type="evidence" value="ECO:0007669"/>
    <property type="project" value="UniProtKB-SubCell"/>
</dbReference>
<dbReference type="Pfam" id="PF02709">
    <property type="entry name" value="Glyco_transf_7C"/>
    <property type="match status" value="1"/>
</dbReference>
<dbReference type="InterPro" id="IPR029044">
    <property type="entry name" value="Nucleotide-diphossugar_trans"/>
</dbReference>
<keyword evidence="5" id="KW-0808">Transferase</keyword>
<evidence type="ECO:0000256" key="1">
    <source>
        <dbReference type="ARBA" id="ARBA00004323"/>
    </source>
</evidence>
<evidence type="ECO:0000256" key="9">
    <source>
        <dbReference type="ARBA" id="ARBA00023136"/>
    </source>
</evidence>
<evidence type="ECO:0000313" key="15">
    <source>
        <dbReference type="EMBL" id="KAI7809674.1"/>
    </source>
</evidence>
<feature type="domain" description="Galactosyltransferase C-terminal" evidence="13">
    <location>
        <begin position="150"/>
        <end position="219"/>
    </location>
</feature>
<keyword evidence="11" id="KW-0464">Manganese</keyword>
<keyword evidence="9 12" id="KW-0472">Membrane</keyword>
<evidence type="ECO:0000259" key="14">
    <source>
        <dbReference type="Pfam" id="PF13733"/>
    </source>
</evidence>
<dbReference type="InterPro" id="IPR027995">
    <property type="entry name" value="Galactosyl_T_N"/>
</dbReference>
<reference evidence="15" key="1">
    <citation type="submission" date="2021-02" db="EMBL/GenBank/DDBJ databases">
        <title>Comparative genomics reveals that relaxation of natural selection precedes convergent phenotypic evolution of cavefish.</title>
        <authorList>
            <person name="Peng Z."/>
        </authorList>
    </citation>
    <scope>NUCLEOTIDE SEQUENCE</scope>
    <source>
        <tissue evidence="15">Muscle</tissue>
    </source>
</reference>
<evidence type="ECO:0000256" key="12">
    <source>
        <dbReference type="SAM" id="Phobius"/>
    </source>
</evidence>
<evidence type="ECO:0000256" key="8">
    <source>
        <dbReference type="ARBA" id="ARBA00022989"/>
    </source>
</evidence>
<comment type="caution">
    <text evidence="15">The sequence shown here is derived from an EMBL/GenBank/DDBJ whole genome shotgun (WGS) entry which is preliminary data.</text>
</comment>
<dbReference type="InterPro" id="IPR027791">
    <property type="entry name" value="Galactosyl_T_C"/>
</dbReference>
<evidence type="ECO:0000256" key="3">
    <source>
        <dbReference type="ARBA" id="ARBA00005735"/>
    </source>
</evidence>
<evidence type="ECO:0000259" key="13">
    <source>
        <dbReference type="Pfam" id="PF02709"/>
    </source>
</evidence>
<keyword evidence="8 12" id="KW-1133">Transmembrane helix</keyword>
<dbReference type="EMBL" id="JAFHDT010000005">
    <property type="protein sequence ID" value="KAI7809674.1"/>
    <property type="molecule type" value="Genomic_DNA"/>
</dbReference>
<dbReference type="GO" id="GO:0005975">
    <property type="term" value="P:carbohydrate metabolic process"/>
    <property type="evidence" value="ECO:0007669"/>
    <property type="project" value="InterPro"/>
</dbReference>
<dbReference type="InterPro" id="IPR003859">
    <property type="entry name" value="Galactosyl_T"/>
</dbReference>
<dbReference type="AlphaFoldDB" id="A0A9W7WWR7"/>
<dbReference type="Proteomes" id="UP001059041">
    <property type="component" value="Linkage Group LG5"/>
</dbReference>
<protein>
    <submittedName>
        <fullName evidence="15">Beta-1</fullName>
    </submittedName>
</protein>
<feature type="transmembrane region" description="Helical" evidence="12">
    <location>
        <begin position="12"/>
        <end position="33"/>
    </location>
</feature>
<comment type="similarity">
    <text evidence="3">Belongs to the glycosyltransferase 7 family.</text>
</comment>
<dbReference type="PANTHER" id="PTHR19300:SF32">
    <property type="entry name" value="BETA-1,4-GALACTOSYLTRANSFERASE 2"/>
    <property type="match status" value="1"/>
</dbReference>
<dbReference type="PANTHER" id="PTHR19300">
    <property type="entry name" value="BETA-1,4-GALACTOSYLTRANSFERASE"/>
    <property type="match status" value="1"/>
</dbReference>
<dbReference type="GO" id="GO:0008378">
    <property type="term" value="F:galactosyltransferase activity"/>
    <property type="evidence" value="ECO:0007669"/>
    <property type="project" value="TreeGrafter"/>
</dbReference>